<keyword evidence="3" id="KW-1185">Reference proteome</keyword>
<evidence type="ECO:0000313" key="2">
    <source>
        <dbReference type="EMBL" id="KAK7201602.1"/>
    </source>
</evidence>
<evidence type="ECO:0000256" key="1">
    <source>
        <dbReference type="SAM" id="MobiDB-lite"/>
    </source>
</evidence>
<feature type="region of interest" description="Disordered" evidence="1">
    <location>
        <begin position="552"/>
        <end position="573"/>
    </location>
</feature>
<feature type="compositionally biased region" description="Low complexity" evidence="1">
    <location>
        <begin position="1"/>
        <end position="44"/>
    </location>
</feature>
<dbReference type="PROSITE" id="PS50096">
    <property type="entry name" value="IQ"/>
    <property type="match status" value="1"/>
</dbReference>
<dbReference type="Proteomes" id="UP001430356">
    <property type="component" value="Unassembled WGS sequence"/>
</dbReference>
<accession>A0AAW0F4U2</accession>
<feature type="region of interest" description="Disordered" evidence="1">
    <location>
        <begin position="1"/>
        <end position="87"/>
    </location>
</feature>
<name>A0AAW0F4U2_9TRYP</name>
<feature type="compositionally biased region" description="Polar residues" evidence="1">
    <location>
        <begin position="60"/>
        <end position="74"/>
    </location>
</feature>
<dbReference type="EMBL" id="JAECZO010000017">
    <property type="protein sequence ID" value="KAK7201602.1"/>
    <property type="molecule type" value="Genomic_DNA"/>
</dbReference>
<comment type="caution">
    <text evidence="2">The sequence shown here is derived from an EMBL/GenBank/DDBJ whole genome shotgun (WGS) entry which is preliminary data.</text>
</comment>
<proteinExistence type="predicted"/>
<evidence type="ECO:0000313" key="3">
    <source>
        <dbReference type="Proteomes" id="UP001430356"/>
    </source>
</evidence>
<evidence type="ECO:0008006" key="4">
    <source>
        <dbReference type="Google" id="ProtNLM"/>
    </source>
</evidence>
<organism evidence="2 3">
    <name type="scientific">Novymonas esmeraldas</name>
    <dbReference type="NCBI Taxonomy" id="1808958"/>
    <lineage>
        <taxon>Eukaryota</taxon>
        <taxon>Discoba</taxon>
        <taxon>Euglenozoa</taxon>
        <taxon>Kinetoplastea</taxon>
        <taxon>Metakinetoplastina</taxon>
        <taxon>Trypanosomatida</taxon>
        <taxon>Trypanosomatidae</taxon>
        <taxon>Novymonas</taxon>
    </lineage>
</organism>
<dbReference type="AlphaFoldDB" id="A0AAW0F4U2"/>
<reference evidence="2 3" key="1">
    <citation type="journal article" date="2021" name="MBio">
        <title>A New Model Trypanosomatid, Novymonas esmeraldas: Genomic Perception of Its 'Candidatus Pandoraea novymonadis' Endosymbiont.</title>
        <authorList>
            <person name="Zakharova A."/>
            <person name="Saura A."/>
            <person name="Butenko A."/>
            <person name="Podesvova L."/>
            <person name="Warmusova S."/>
            <person name="Kostygov A.Y."/>
            <person name="Nenarokova A."/>
            <person name="Lukes J."/>
            <person name="Opperdoes F.R."/>
            <person name="Yurchenko V."/>
        </authorList>
    </citation>
    <scope>NUCLEOTIDE SEQUENCE [LARGE SCALE GENOMIC DNA]</scope>
    <source>
        <strain evidence="2 3">E262AT.01</strain>
    </source>
</reference>
<sequence>MATVPSLGAVLGASSTSSSSPAAAPPARRAGAAGAVNEDAAGVRVDGRGVRVQHSDASHSRSAPTAGHSPSTSVLGPMECGSTPRRGRAEYTAASVTASCEGVHDGVASTGSSPTVRRSCADGLPHPAAFFSTTGGSSAGASGEVDSAVATLVLLSHFLQQRAHTAATPPPSTGGVARLRAARLLPAATGATSAVAEELTPAAPGLREATPYVVEHVHMRASTVEAVLARHRAHRRAAQPSGGLFHHSHATASPARYATARLPAVLDMPLHLRCPLCQRHDSMCSRCHHRWSDLQASYRGAIARRCYSTLGARRRDALALLTAAAGTGAFLQMMSLVDGTALAAAALDVSQSRLTALLECCGRRLSAPAHARLVEVYSGGGDGGVAGAAAVSWKPAHVACLFGHRDALRALWNVCPGGCSDAALEAAHGLHALELLSAPYEPALVALINTAAPLREYLLCARVVQCLTASPTDVKEAEQLCRMLRDTGSLAASLWSTALVAYVAGDRVRCSAMCTRLLAATESTTSVTSLEEGEVETTAVAGRPPSVMSASSATSSFAVITPPPEETPPQRAADGGAAALEGVTAALASSPAIDRDRVRALLELARDRVAAHVPHESTVAGAIAPLASTVAAPRGHGGGRLRLRRLPFAVVRRLLSYCSSTVLLRVHAATRMPLLRWVSLARVKCLSRSHWNELLVSDSGYDALVTALCACVPPPLSREEREAAAAAEAAPNSTSLYAEEHVLAAVARPPYSPMRVAVVALEDFSHLTVVASSLADVPADVGAALPVLQRLFGGAAAAALVCESRQVVLSRVFRLSATVPDMDLASSSVRDWTRAAVTPWRVDIEATAKWCRYLQVHTGVASTK</sequence>
<protein>
    <recommendedName>
        <fullName evidence="4">F-box domain-containing protein</fullName>
    </recommendedName>
</protein>
<gene>
    <name evidence="2" type="ORF">NESM_000224600</name>
</gene>
<feature type="compositionally biased region" description="Basic and acidic residues" evidence="1">
    <location>
        <begin position="45"/>
        <end position="59"/>
    </location>
</feature>